<reference evidence="2" key="1">
    <citation type="submission" date="2018-12" db="EMBL/GenBank/DDBJ databases">
        <title>Tengunoibacter tsumagoiensis gen. nov., sp. nov., Dictyobacter kobayashii sp. nov., D. alpinus sp. nov., and D. joshuensis sp. nov. and description of Dictyobacteraceae fam. nov. within the order Ktedonobacterales isolated from Tengu-no-mugimeshi.</title>
        <authorList>
            <person name="Wang C.M."/>
            <person name="Zheng Y."/>
            <person name="Sakai Y."/>
            <person name="Toyoda A."/>
            <person name="Minakuchi Y."/>
            <person name="Abe K."/>
            <person name="Yokota A."/>
            <person name="Yabe S."/>
        </authorList>
    </citation>
    <scope>NUCLEOTIDE SEQUENCE [LARGE SCALE GENOMIC DNA]</scope>
    <source>
        <strain evidence="2">Uno11</strain>
    </source>
</reference>
<name>A0A402AJB7_9CHLR</name>
<sequence length="86" mass="9517">MGTLAGLGPGAHGPQHADALRSMKAIYIDAGNRDQYFLDLGARAFYKVLKQLGVNEVSFELFDGTHSAIEYRYPISLKYLAERLTP</sequence>
<comment type="caution">
    <text evidence="1">The sequence shown here is derived from an EMBL/GenBank/DDBJ whole genome shotgun (WGS) entry which is preliminary data.</text>
</comment>
<keyword evidence="2" id="KW-1185">Reference proteome</keyword>
<dbReference type="Gene3D" id="3.40.50.1820">
    <property type="entry name" value="alpha/beta hydrolase"/>
    <property type="match status" value="1"/>
</dbReference>
<evidence type="ECO:0008006" key="3">
    <source>
        <dbReference type="Google" id="ProtNLM"/>
    </source>
</evidence>
<accession>A0A402AJB7</accession>
<dbReference type="EMBL" id="BIFS01000001">
    <property type="protein sequence ID" value="GCE19268.1"/>
    <property type="molecule type" value="Genomic_DNA"/>
</dbReference>
<evidence type="ECO:0000313" key="2">
    <source>
        <dbReference type="Proteomes" id="UP000287188"/>
    </source>
</evidence>
<dbReference type="AlphaFoldDB" id="A0A402AJB7"/>
<dbReference type="Proteomes" id="UP000287188">
    <property type="component" value="Unassembled WGS sequence"/>
</dbReference>
<organism evidence="1 2">
    <name type="scientific">Dictyobacter kobayashii</name>
    <dbReference type="NCBI Taxonomy" id="2014872"/>
    <lineage>
        <taxon>Bacteria</taxon>
        <taxon>Bacillati</taxon>
        <taxon>Chloroflexota</taxon>
        <taxon>Ktedonobacteria</taxon>
        <taxon>Ktedonobacterales</taxon>
        <taxon>Dictyobacteraceae</taxon>
        <taxon>Dictyobacter</taxon>
    </lineage>
</organism>
<proteinExistence type="predicted"/>
<protein>
    <recommendedName>
        <fullName evidence="3">Esterase</fullName>
    </recommendedName>
</protein>
<evidence type="ECO:0000313" key="1">
    <source>
        <dbReference type="EMBL" id="GCE19268.1"/>
    </source>
</evidence>
<dbReference type="SUPFAM" id="SSF53474">
    <property type="entry name" value="alpha/beta-Hydrolases"/>
    <property type="match status" value="1"/>
</dbReference>
<dbReference type="InterPro" id="IPR029058">
    <property type="entry name" value="AB_hydrolase_fold"/>
</dbReference>
<gene>
    <name evidence="1" type="ORF">KDK_30680</name>
</gene>